<dbReference type="Proteomes" id="UP001168877">
    <property type="component" value="Unassembled WGS sequence"/>
</dbReference>
<protein>
    <recommendedName>
        <fullName evidence="3">GRAM domain-containing protein</fullName>
    </recommendedName>
</protein>
<evidence type="ECO:0000313" key="4">
    <source>
        <dbReference type="EMBL" id="KAK0574440.1"/>
    </source>
</evidence>
<reference evidence="4" key="1">
    <citation type="journal article" date="2022" name="Plant J.">
        <title>Strategies of tolerance reflected in two North American maple genomes.</title>
        <authorList>
            <person name="McEvoy S.L."/>
            <person name="Sezen U.U."/>
            <person name="Trouern-Trend A."/>
            <person name="McMahon S.M."/>
            <person name="Schaberg P.G."/>
            <person name="Yang J."/>
            <person name="Wegrzyn J.L."/>
            <person name="Swenson N.G."/>
        </authorList>
    </citation>
    <scope>NUCLEOTIDE SEQUENCE</scope>
    <source>
        <strain evidence="4">NS2018</strain>
    </source>
</reference>
<evidence type="ECO:0000256" key="2">
    <source>
        <dbReference type="SAM" id="MobiDB-lite"/>
    </source>
</evidence>
<evidence type="ECO:0000259" key="3">
    <source>
        <dbReference type="SMART" id="SM00568"/>
    </source>
</evidence>
<gene>
    <name evidence="4" type="ORF">LWI29_023762</name>
</gene>
<dbReference type="SMART" id="SM00568">
    <property type="entry name" value="GRAM"/>
    <property type="match status" value="2"/>
</dbReference>
<dbReference type="PANTHER" id="PTHR31969">
    <property type="entry name" value="GEM-LIKE PROTEIN 2"/>
    <property type="match status" value="1"/>
</dbReference>
<dbReference type="AlphaFoldDB" id="A0AA39RLH6"/>
<feature type="region of interest" description="Disordered" evidence="2">
    <location>
        <begin position="1"/>
        <end position="24"/>
    </location>
</feature>
<name>A0AA39RLH6_ACESA</name>
<organism evidence="4 5">
    <name type="scientific">Acer saccharum</name>
    <name type="common">Sugar maple</name>
    <dbReference type="NCBI Taxonomy" id="4024"/>
    <lineage>
        <taxon>Eukaryota</taxon>
        <taxon>Viridiplantae</taxon>
        <taxon>Streptophyta</taxon>
        <taxon>Embryophyta</taxon>
        <taxon>Tracheophyta</taxon>
        <taxon>Spermatophyta</taxon>
        <taxon>Magnoliopsida</taxon>
        <taxon>eudicotyledons</taxon>
        <taxon>Gunneridae</taxon>
        <taxon>Pentapetalae</taxon>
        <taxon>rosids</taxon>
        <taxon>malvids</taxon>
        <taxon>Sapindales</taxon>
        <taxon>Sapindaceae</taxon>
        <taxon>Hippocastanoideae</taxon>
        <taxon>Acereae</taxon>
        <taxon>Acer</taxon>
    </lineage>
</organism>
<feature type="domain" description="GRAM" evidence="3">
    <location>
        <begin position="85"/>
        <end position="163"/>
    </location>
</feature>
<feature type="compositionally biased region" description="Polar residues" evidence="2">
    <location>
        <begin position="1"/>
        <end position="11"/>
    </location>
</feature>
<dbReference type="Pfam" id="PF02893">
    <property type="entry name" value="GRAM"/>
    <property type="match status" value="2"/>
</dbReference>
<dbReference type="EMBL" id="JAUESC010000387">
    <property type="protein sequence ID" value="KAK0574440.1"/>
    <property type="molecule type" value="Genomic_DNA"/>
</dbReference>
<reference evidence="4" key="2">
    <citation type="submission" date="2023-06" db="EMBL/GenBank/DDBJ databases">
        <authorList>
            <person name="Swenson N.G."/>
            <person name="Wegrzyn J.L."/>
            <person name="Mcevoy S.L."/>
        </authorList>
    </citation>
    <scope>NUCLEOTIDE SEQUENCE</scope>
    <source>
        <strain evidence="4">NS2018</strain>
        <tissue evidence="4">Leaf</tissue>
    </source>
</reference>
<dbReference type="InterPro" id="IPR004182">
    <property type="entry name" value="GRAM"/>
</dbReference>
<keyword evidence="5" id="KW-1185">Reference proteome</keyword>
<comment type="similarity">
    <text evidence="1">Belongs to the GEM family.</text>
</comment>
<dbReference type="InterPro" id="IPR011993">
    <property type="entry name" value="PH-like_dom_sf"/>
</dbReference>
<dbReference type="Gene3D" id="2.30.29.30">
    <property type="entry name" value="Pleckstrin-homology domain (PH domain)/Phosphotyrosine-binding domain (PTB)"/>
    <property type="match status" value="2"/>
</dbReference>
<dbReference type="InterPro" id="IPR037848">
    <property type="entry name" value="GEM-like"/>
</dbReference>
<comment type="caution">
    <text evidence="4">The sequence shown here is derived from an EMBL/GenBank/DDBJ whole genome shotgun (WGS) entry which is preliminary data.</text>
</comment>
<accession>A0AA39RLH6</accession>
<sequence length="395" mass="44010">MLKRSSSSTMTYLPAEPDHIHSSANGYKQRKVDSVLKRMNKLGKKADNLAQGIREHVRLGTKMSETVKGKLSLGARIVKVGGVDKIFNNLFSFKEGEKLLKACQCYLSTTAGPIAGLLFISTDKVAFCSETSLKLCSSNGELLRLHYKVLIPVEKIKRVNQSVNMKKPSQNSSSSIVKMKKMVTEQALGDSIRPSSTAAYSSSASQQQIIPSPANGSSNNKFLVLKRMNKLEKKADKFANGVREHVRLGAKITEIVKGKLSLGARILRVGGMNKVFKKLFNAEEGERLLKTWQCYLSTTAGPIAGLLFISTKKIAFCSERSIKLSSPNGDLLRIHYKVLMPVEKITSVNQSENVKKPSEKYMEIVTVDHFDFWFMGFLNYHKAFNQLQHTISQLR</sequence>
<proteinExistence type="inferred from homology"/>
<feature type="domain" description="GRAM" evidence="3">
    <location>
        <begin position="274"/>
        <end position="352"/>
    </location>
</feature>
<evidence type="ECO:0000313" key="5">
    <source>
        <dbReference type="Proteomes" id="UP001168877"/>
    </source>
</evidence>
<evidence type="ECO:0000256" key="1">
    <source>
        <dbReference type="ARBA" id="ARBA00009414"/>
    </source>
</evidence>